<dbReference type="Proteomes" id="UP000005143">
    <property type="component" value="Unassembled WGS sequence"/>
</dbReference>
<gene>
    <name evidence="1" type="ORF">PAI11_01760</name>
</gene>
<evidence type="ECO:0000313" key="2">
    <source>
        <dbReference type="Proteomes" id="UP000005143"/>
    </source>
</evidence>
<reference evidence="1 2" key="1">
    <citation type="journal article" date="2013" name="Biodegradation">
        <title>Quantitative proteomic analysis of ibuprofen-degrading Patulibacter sp. strain I11.</title>
        <authorList>
            <person name="Almeida B."/>
            <person name="Kjeldal H."/>
            <person name="Lolas I."/>
            <person name="Knudsen A.D."/>
            <person name="Carvalho G."/>
            <person name="Nielsen K.L."/>
            <person name="Barreto Crespo M.T."/>
            <person name="Stensballe A."/>
            <person name="Nielsen J.L."/>
        </authorList>
    </citation>
    <scope>NUCLEOTIDE SEQUENCE [LARGE SCALE GENOMIC DNA]</scope>
    <source>
        <strain evidence="1 2">I11</strain>
    </source>
</reference>
<organism evidence="1 2">
    <name type="scientific">Patulibacter medicamentivorans</name>
    <dbReference type="NCBI Taxonomy" id="1097667"/>
    <lineage>
        <taxon>Bacteria</taxon>
        <taxon>Bacillati</taxon>
        <taxon>Actinomycetota</taxon>
        <taxon>Thermoleophilia</taxon>
        <taxon>Solirubrobacterales</taxon>
        <taxon>Patulibacteraceae</taxon>
        <taxon>Patulibacter</taxon>
    </lineage>
</organism>
<protein>
    <submittedName>
        <fullName evidence="1">Uncharacterized protein</fullName>
    </submittedName>
</protein>
<dbReference type="InterPro" id="IPR029068">
    <property type="entry name" value="Glyas_Bleomycin-R_OHBP_Dase"/>
</dbReference>
<comment type="caution">
    <text evidence="1">The sequence shown here is derived from an EMBL/GenBank/DDBJ whole genome shotgun (WGS) entry which is preliminary data.</text>
</comment>
<name>H0E068_9ACTN</name>
<sequence length="145" mass="15570">MAAWYETVVGTRATLDGERLGGAGPIVLTVGEPSPTRRSIDFRYASIDDLLANYLRLQLFEISPVEAALIGDQTEIRYRDPDGNGVALGYVHDCWRPAGTSAPVGEHAFDPRIVLDARKTGASVSEITSMLRRAVAAEPTGPAES</sequence>
<dbReference type="OrthoDB" id="2453533at2"/>
<keyword evidence="2" id="KW-1185">Reference proteome</keyword>
<dbReference type="AlphaFoldDB" id="H0E068"/>
<proteinExistence type="predicted"/>
<accession>H0E068</accession>
<dbReference type="EMBL" id="AGUD01000006">
    <property type="protein sequence ID" value="EHN12871.1"/>
    <property type="molecule type" value="Genomic_DNA"/>
</dbReference>
<evidence type="ECO:0000313" key="1">
    <source>
        <dbReference type="EMBL" id="EHN12871.1"/>
    </source>
</evidence>
<dbReference type="SUPFAM" id="SSF54593">
    <property type="entry name" value="Glyoxalase/Bleomycin resistance protein/Dihydroxybiphenyl dioxygenase"/>
    <property type="match status" value="1"/>
</dbReference>
<dbReference type="RefSeq" id="WP_007569856.1">
    <property type="nucleotide sequence ID" value="NZ_AGUD01000006.1"/>
</dbReference>